<dbReference type="GeneTree" id="ENSGT00940000175981"/>
<protein>
    <recommendedName>
        <fullName evidence="8">Interleukin 17a/f3</fullName>
    </recommendedName>
</protein>
<evidence type="ECO:0000256" key="2">
    <source>
        <dbReference type="ARBA" id="ARBA00007236"/>
    </source>
</evidence>
<comment type="subcellular location">
    <subcellularLocation>
        <location evidence="1">Secreted</location>
    </subcellularLocation>
</comment>
<accession>A0A671WSE6</accession>
<dbReference type="GO" id="GO:0005615">
    <property type="term" value="C:extracellular space"/>
    <property type="evidence" value="ECO:0007669"/>
    <property type="project" value="UniProtKB-KW"/>
</dbReference>
<dbReference type="Gene3D" id="2.10.90.10">
    <property type="entry name" value="Cystine-knot cytokines"/>
    <property type="match status" value="1"/>
</dbReference>
<dbReference type="SUPFAM" id="SSF57501">
    <property type="entry name" value="Cystine-knot cytokines"/>
    <property type="match status" value="1"/>
</dbReference>
<evidence type="ECO:0000313" key="6">
    <source>
        <dbReference type="Ensembl" id="ENSSAUP00010040837.1"/>
    </source>
</evidence>
<evidence type="ECO:0000313" key="7">
    <source>
        <dbReference type="Proteomes" id="UP000472265"/>
    </source>
</evidence>
<name>A0A671WSE6_SPAAU</name>
<dbReference type="Ensembl" id="ENSSAUT00010043012.1">
    <property type="protein sequence ID" value="ENSSAUP00010040837.1"/>
    <property type="gene ID" value="ENSSAUG00010017139.1"/>
</dbReference>
<dbReference type="OMA" id="AKPIKYQ"/>
<dbReference type="Pfam" id="PF06083">
    <property type="entry name" value="IL17"/>
    <property type="match status" value="1"/>
</dbReference>
<dbReference type="Proteomes" id="UP000472265">
    <property type="component" value="Chromosome 22"/>
</dbReference>
<keyword evidence="7" id="KW-1185">Reference proteome</keyword>
<dbReference type="InterPro" id="IPR010345">
    <property type="entry name" value="IL-17_fam"/>
</dbReference>
<evidence type="ECO:0000256" key="1">
    <source>
        <dbReference type="ARBA" id="ARBA00004613"/>
    </source>
</evidence>
<evidence type="ECO:0000256" key="3">
    <source>
        <dbReference type="ARBA" id="ARBA00022514"/>
    </source>
</evidence>
<dbReference type="PRINTS" id="PR01932">
    <property type="entry name" value="INTRLEUKIN17"/>
</dbReference>
<dbReference type="InterPro" id="IPR020440">
    <property type="entry name" value="IL-17_chr"/>
</dbReference>
<reference evidence="6" key="1">
    <citation type="submission" date="2021-04" db="EMBL/GenBank/DDBJ databases">
        <authorList>
            <consortium name="Wellcome Sanger Institute Data Sharing"/>
        </authorList>
    </citation>
    <scope>NUCLEOTIDE SEQUENCE [LARGE SCALE GENOMIC DNA]</scope>
</reference>
<keyword evidence="3" id="KW-0202">Cytokine</keyword>
<comment type="similarity">
    <text evidence="2">Belongs to the IL-17 family.</text>
</comment>
<keyword evidence="5" id="KW-0732">Signal</keyword>
<organism evidence="6 7">
    <name type="scientific">Sparus aurata</name>
    <name type="common">Gilthead sea bream</name>
    <dbReference type="NCBI Taxonomy" id="8175"/>
    <lineage>
        <taxon>Eukaryota</taxon>
        <taxon>Metazoa</taxon>
        <taxon>Chordata</taxon>
        <taxon>Craniata</taxon>
        <taxon>Vertebrata</taxon>
        <taxon>Euteleostomi</taxon>
        <taxon>Actinopterygii</taxon>
        <taxon>Neopterygii</taxon>
        <taxon>Teleostei</taxon>
        <taxon>Neoteleostei</taxon>
        <taxon>Acanthomorphata</taxon>
        <taxon>Eupercaria</taxon>
        <taxon>Spariformes</taxon>
        <taxon>Sparidae</taxon>
        <taxon>Sparus</taxon>
    </lineage>
</organism>
<evidence type="ECO:0008006" key="8">
    <source>
        <dbReference type="Google" id="ProtNLM"/>
    </source>
</evidence>
<sequence length="181" mass="20149">MSSSCRIILNYITNSCLTVLTWVFRALLVLGLATLLHATRGGHVVSVRLARGTELKGRTVRLHLDPSVQTHIGSTSTSDIANMSLTPWTYRESCEPSRLPQKMSHAQCLTSGCLSLQGGGEDAALQARPIYYQALVLHRVQKPSKRGGRKLRRRYSFLLGTERITVGCTCVRPSLWPHFQF</sequence>
<reference evidence="6" key="2">
    <citation type="submission" date="2025-08" db="UniProtKB">
        <authorList>
            <consortium name="Ensembl"/>
        </authorList>
    </citation>
    <scope>IDENTIFICATION</scope>
</reference>
<dbReference type="InterPro" id="IPR029034">
    <property type="entry name" value="Cystine-knot_cytokine"/>
</dbReference>
<evidence type="ECO:0000256" key="5">
    <source>
        <dbReference type="ARBA" id="ARBA00022729"/>
    </source>
</evidence>
<dbReference type="InParanoid" id="A0A671WSE6"/>
<proteinExistence type="inferred from homology"/>
<dbReference type="GO" id="GO:0005125">
    <property type="term" value="F:cytokine activity"/>
    <property type="evidence" value="ECO:0007669"/>
    <property type="project" value="UniProtKB-KW"/>
</dbReference>
<reference evidence="6" key="3">
    <citation type="submission" date="2025-09" db="UniProtKB">
        <authorList>
            <consortium name="Ensembl"/>
        </authorList>
    </citation>
    <scope>IDENTIFICATION</scope>
</reference>
<dbReference type="AlphaFoldDB" id="A0A671WSE6"/>
<evidence type="ECO:0000256" key="4">
    <source>
        <dbReference type="ARBA" id="ARBA00022525"/>
    </source>
</evidence>
<dbReference type="GO" id="GO:0006954">
    <property type="term" value="P:inflammatory response"/>
    <property type="evidence" value="ECO:0007669"/>
    <property type="project" value="InterPro"/>
</dbReference>
<keyword evidence="4" id="KW-0964">Secreted</keyword>